<dbReference type="RefSeq" id="WP_086046686.1">
    <property type="nucleotide sequence ID" value="NZ_CP017889.1"/>
</dbReference>
<dbReference type="AlphaFoldDB" id="A0A1W6UJU2"/>
<organism evidence="2">
    <name type="scientific">Vibrio alginolyticus</name>
    <dbReference type="NCBI Taxonomy" id="663"/>
    <lineage>
        <taxon>Bacteria</taxon>
        <taxon>Pseudomonadati</taxon>
        <taxon>Pseudomonadota</taxon>
        <taxon>Gammaproteobacteria</taxon>
        <taxon>Vibrionales</taxon>
        <taxon>Vibrionaceae</taxon>
        <taxon>Vibrio</taxon>
    </lineage>
</organism>
<name>A0A1W6UJU2_VIBAL</name>
<evidence type="ECO:0000313" key="2">
    <source>
        <dbReference type="EMBL" id="ARP18165.1"/>
    </source>
</evidence>
<dbReference type="NCBIfam" id="NF040662">
    <property type="entry name" value="attach_TipJ_rel"/>
    <property type="match status" value="1"/>
</dbReference>
<proteinExistence type="predicted"/>
<accession>A0A1W6UJU2</accession>
<protein>
    <recommendedName>
        <fullName evidence="1">Tip attachment protein J HDII-ins2 domain-containing protein</fullName>
    </recommendedName>
</protein>
<gene>
    <name evidence="2" type="ORF">K05K4_13270</name>
</gene>
<reference evidence="2" key="1">
    <citation type="submission" date="2016-10" db="EMBL/GenBank/DDBJ databases">
        <title>The High Quality Genome of Vibrio alginolyticus K01M1.</title>
        <authorList>
            <person name="Wendling C."/>
            <person name="Chibani C.M."/>
            <person name="Hertel R."/>
            <person name="Sproer C."/>
            <person name="Bunk B."/>
            <person name="Overmann J."/>
            <person name="Roth O."/>
            <person name="Liesegang H."/>
        </authorList>
    </citation>
    <scope>NUCLEOTIDE SEQUENCE</scope>
    <source>
        <strain evidence="2">K05K4</strain>
    </source>
</reference>
<dbReference type="EMBL" id="CP017902">
    <property type="protein sequence ID" value="ARP18165.1"/>
    <property type="molecule type" value="Genomic_DNA"/>
</dbReference>
<feature type="domain" description="Tip attachment protein J HDII-ins2" evidence="1">
    <location>
        <begin position="456"/>
        <end position="546"/>
    </location>
</feature>
<dbReference type="Pfam" id="PF24801">
    <property type="entry name" value="FNIII-A_GpJ"/>
    <property type="match status" value="1"/>
</dbReference>
<sequence>MTVLAVYPNKLNRSKCEFTPIKPGQTLNDWMAANIKGYYVSETPPFSYFVNKKQRTSSDWFDYVWQDGDLVELVAEPKDPASIAYAVIAVVAAGAAIYAMNQIPDNFQKTMPEGSPIYEANAQGNRVRLMGVIPELFGRHKTFPDIISEPHWYFSEDEEYLLMMTAIGNGEFELTGDDITISDTPVSKYAGDISYQVFAPGEDVTSHPAHENIYTSREVGSTSSTAGIELEGPINSITPSQVNVVDDTLGVVSDVDGLATEYWPVEWESGHIIKISGSPGIREITEASGDGGWRNEDGADILNFWSRDPDLHNCKQGDYVEYPTNYYVPHEADPVVEYSVGMVDIKQTFEVNGETFYALRILNGEGYWITVDTVPSETRHHPIKFHGTDDGRYIIREANNPKGRVDRLYPEGTKAQVWWDVFTHQGENKGWTLETEVALPGKPAGPHFACPASEVADKIYIDFKHPDGLGYVNKNGDTNALTVEAMIEWRGEGETEWNQVKYERRDGTRDQLAETIEIDLGRKVRPEVRVYRITNDNKDLKYLDRIEYRRLKARLDSNTKYDDFTTIAFKIRGSNSLSRSAENKLGVVPTRKLQIPDGLGGWTQELYPTRDIAPAIRYIILDSGLSDVHIGHYELLRLHEVWKARGDTFDAVFTDSSTLFEVLKKVLLVGYSEPTLKYGQIIPVRDEPRTTFDFQYQPDNMLGKGLERSGSFIREEEPDGVEVEYFSTLTWKPETIMCLLPGDLGIKPEKVRAFGVTDPTKAWQFGMRVRRKKRYRRFQYSFQTEMDAFNSNYLDYVALGDDVPGYAQSGRLEGFSIQNGKTHLWLDLPLEWESGVHHITVRKPDGRASGPHVCTKGSHPNEVIITSNLGFTPSLDGEMEPPLWLFGPADKWCYPALINDVTPQGTEKCSVKAVNYDVRVYEDDDNEPDEQGYPKAA</sequence>
<dbReference type="InterPro" id="IPR055385">
    <property type="entry name" value="GpJ_HDII-ins2"/>
</dbReference>
<evidence type="ECO:0000259" key="1">
    <source>
        <dbReference type="Pfam" id="PF24801"/>
    </source>
</evidence>